<gene>
    <name evidence="1" type="ORF">SAMN06265373_105261</name>
</gene>
<name>A0ABY1P508_9RHOB</name>
<organism evidence="1 2">
    <name type="scientific">Shimia sagamensis</name>
    <dbReference type="NCBI Taxonomy" id="1566352"/>
    <lineage>
        <taxon>Bacteria</taxon>
        <taxon>Pseudomonadati</taxon>
        <taxon>Pseudomonadota</taxon>
        <taxon>Alphaproteobacteria</taxon>
        <taxon>Rhodobacterales</taxon>
        <taxon>Roseobacteraceae</taxon>
    </lineage>
</organism>
<evidence type="ECO:0000313" key="2">
    <source>
        <dbReference type="Proteomes" id="UP001157961"/>
    </source>
</evidence>
<comment type="caution">
    <text evidence="1">The sequence shown here is derived from an EMBL/GenBank/DDBJ whole genome shotgun (WGS) entry which is preliminary data.</text>
</comment>
<dbReference type="Proteomes" id="UP001157961">
    <property type="component" value="Unassembled WGS sequence"/>
</dbReference>
<reference evidence="1 2" key="1">
    <citation type="submission" date="2017-05" db="EMBL/GenBank/DDBJ databases">
        <authorList>
            <person name="Varghese N."/>
            <person name="Submissions S."/>
        </authorList>
    </citation>
    <scope>NUCLEOTIDE SEQUENCE [LARGE SCALE GENOMIC DNA]</scope>
    <source>
        <strain evidence="1 2">DSM 29734</strain>
    </source>
</reference>
<protein>
    <submittedName>
        <fullName evidence="1">Uncharacterized protein</fullName>
    </submittedName>
</protein>
<dbReference type="InterPro" id="IPR018679">
    <property type="entry name" value="DUF2161"/>
</dbReference>
<evidence type="ECO:0000313" key="1">
    <source>
        <dbReference type="EMBL" id="SMP26513.1"/>
    </source>
</evidence>
<keyword evidence="2" id="KW-1185">Reference proteome</keyword>
<proteinExistence type="predicted"/>
<dbReference type="RefSeq" id="WP_283426665.1">
    <property type="nucleotide sequence ID" value="NZ_FXTY01000005.1"/>
</dbReference>
<sequence>MGKIAETELYAPVKTWLEARGFEVKAEVGAADVVAMKDGEEPVIIELKTSFSLVLLQQAVARQAVTDAVYVAVPRWKGRTGWKAFSGNIGLCKRLGLGVLSVRVKDSAVEVHCDPAPFQPRKSKVRKARLLKDFSRLEGDPNTGGMRGEKVTVYRQDAEKCAVFLNENGASRGRDVAQGTGVEKATTMMRDNHYGWFEKVDKGVYMLSETGVSALSHGGNLPRFLRS</sequence>
<dbReference type="Pfam" id="PF09929">
    <property type="entry name" value="DUF2161"/>
    <property type="match status" value="1"/>
</dbReference>
<dbReference type="EMBL" id="FXTY01000005">
    <property type="protein sequence ID" value="SMP26513.1"/>
    <property type="molecule type" value="Genomic_DNA"/>
</dbReference>
<accession>A0ABY1P508</accession>